<evidence type="ECO:0000256" key="7">
    <source>
        <dbReference type="SAM" id="Coils"/>
    </source>
</evidence>
<comment type="subcellular location">
    <subcellularLocation>
        <location evidence="1">Cytoplasm</location>
    </subcellularLocation>
</comment>
<gene>
    <name evidence="10" type="ORF">BHS01_06285</name>
    <name evidence="9" type="ORF">GYN19_03685</name>
</gene>
<protein>
    <submittedName>
        <fullName evidence="10">Cell division protein</fullName>
    </submittedName>
    <submittedName>
        <fullName evidence="9">DivIVA domain-containing protein</fullName>
    </submittedName>
</protein>
<reference evidence="9" key="2">
    <citation type="submission" date="2020-01" db="EMBL/GenBank/DDBJ databases">
        <authorList>
            <person name="Hilgarth M."/>
            <person name="Vogel R.F."/>
        </authorList>
    </citation>
    <scope>NUCLEOTIDE SEQUENCE</scope>
    <source>
        <strain evidence="9">TMW21897</strain>
    </source>
</reference>
<feature type="coiled-coil region" evidence="7">
    <location>
        <begin position="25"/>
        <end position="66"/>
    </location>
</feature>
<evidence type="ECO:0000313" key="12">
    <source>
        <dbReference type="Proteomes" id="UP001522462"/>
    </source>
</evidence>
<keyword evidence="2" id="KW-0963">Cytoplasm</keyword>
<sequence>MATYNFTPKDIYDAEFDVKMRGYDKDQVNDLLDEVIVDYEKFQEEILSLQEENEFLKKKIQNAVTTPQVAVTENTQRFNPITPTPAANVATDGLNGSRVTMKSANNFDILKRLNRLERAVFGPQSQTMAPTMAPNSDQATPAE</sequence>
<dbReference type="Proteomes" id="UP000516280">
    <property type="component" value="Chromosome"/>
</dbReference>
<organism evidence="10 11">
    <name type="scientific">Pseudolactococcus paracarnosus</name>
    <dbReference type="NCBI Taxonomy" id="2749962"/>
    <lineage>
        <taxon>Bacteria</taxon>
        <taxon>Bacillati</taxon>
        <taxon>Bacillota</taxon>
        <taxon>Bacilli</taxon>
        <taxon>Lactobacillales</taxon>
        <taxon>Streptococcaceae</taxon>
        <taxon>Pseudolactococcus</taxon>
    </lineage>
</organism>
<keyword evidence="5 7" id="KW-0175">Coiled coil</keyword>
<evidence type="ECO:0000256" key="4">
    <source>
        <dbReference type="ARBA" id="ARBA00022960"/>
    </source>
</evidence>
<evidence type="ECO:0000256" key="3">
    <source>
        <dbReference type="ARBA" id="ARBA00022618"/>
    </source>
</evidence>
<dbReference type="InterPro" id="IPR011229">
    <property type="entry name" value="Cell_cycle_GpsB"/>
</dbReference>
<evidence type="ECO:0000313" key="11">
    <source>
        <dbReference type="Proteomes" id="UP000516280"/>
    </source>
</evidence>
<dbReference type="RefSeq" id="WP_109834418.1">
    <property type="nucleotide sequence ID" value="NZ_CP017195.1"/>
</dbReference>
<reference evidence="9 12" key="3">
    <citation type="journal article" date="2022" name="Microbiol. Res.">
        <title>Comparative genome analysis, predicted lifestyle and antimicrobial strategies of Lactococcus carnosus and Lactococcus paracarnosus isolated from meat.</title>
        <authorList>
            <person name="Werum V."/>
            <person name="Ehrmann M."/>
            <person name="Vogel R."/>
            <person name="Hilgarth M."/>
        </authorList>
    </citation>
    <scope>NUCLEOTIDE SEQUENCE [LARGE SCALE GENOMIC DNA]</scope>
    <source>
        <strain evidence="9 12">TMW21897</strain>
    </source>
</reference>
<dbReference type="EMBL" id="JAAEDA010000004">
    <property type="protein sequence ID" value="MCJ1977055.1"/>
    <property type="molecule type" value="Genomic_DNA"/>
</dbReference>
<keyword evidence="12" id="KW-1185">Reference proteome</keyword>
<dbReference type="EMBL" id="CP017195">
    <property type="protein sequence ID" value="QDJ28157.1"/>
    <property type="molecule type" value="Genomic_DNA"/>
</dbReference>
<dbReference type="Gene3D" id="6.10.250.660">
    <property type="match status" value="1"/>
</dbReference>
<dbReference type="GO" id="GO:0005737">
    <property type="term" value="C:cytoplasm"/>
    <property type="evidence" value="ECO:0007669"/>
    <property type="project" value="UniProtKB-SubCell"/>
</dbReference>
<dbReference type="NCBIfam" id="TIGR03544">
    <property type="entry name" value="DivI1A_domain"/>
    <property type="match status" value="1"/>
</dbReference>
<evidence type="ECO:0000256" key="8">
    <source>
        <dbReference type="SAM" id="MobiDB-lite"/>
    </source>
</evidence>
<dbReference type="PIRSF" id="PIRSF029938">
    <property type="entry name" value="UCP029938"/>
    <property type="match status" value="1"/>
</dbReference>
<keyword evidence="4" id="KW-0133">Cell shape</keyword>
<dbReference type="PANTHER" id="PTHR35794">
    <property type="entry name" value="CELL DIVISION PROTEIN DIVIVA"/>
    <property type="match status" value="1"/>
</dbReference>
<name>A0A7L4WD92_9LACT</name>
<dbReference type="AlphaFoldDB" id="A0A7L4WD92"/>
<evidence type="ECO:0000313" key="9">
    <source>
        <dbReference type="EMBL" id="MCJ1977055.1"/>
    </source>
</evidence>
<dbReference type="InterPro" id="IPR019933">
    <property type="entry name" value="DivIVA_domain"/>
</dbReference>
<dbReference type="GO" id="GO:0008360">
    <property type="term" value="P:regulation of cell shape"/>
    <property type="evidence" value="ECO:0007669"/>
    <property type="project" value="UniProtKB-KW"/>
</dbReference>
<keyword evidence="6" id="KW-0131">Cell cycle</keyword>
<keyword evidence="3 10" id="KW-0132">Cell division</keyword>
<dbReference type="Proteomes" id="UP001522462">
    <property type="component" value="Unassembled WGS sequence"/>
</dbReference>
<dbReference type="Pfam" id="PF05103">
    <property type="entry name" value="DivIVA"/>
    <property type="match status" value="1"/>
</dbReference>
<evidence type="ECO:0000256" key="2">
    <source>
        <dbReference type="ARBA" id="ARBA00022490"/>
    </source>
</evidence>
<feature type="compositionally biased region" description="Polar residues" evidence="8">
    <location>
        <begin position="123"/>
        <end position="143"/>
    </location>
</feature>
<reference evidence="10 11" key="1">
    <citation type="submission" date="2016-09" db="EMBL/GenBank/DDBJ databases">
        <title>Lactic acid bacteria from MAP meat Genome sequencing and assembly.</title>
        <authorList>
            <person name="Behr J."/>
            <person name="Hilgarth M."/>
            <person name="Vogel R.F."/>
        </authorList>
    </citation>
    <scope>NUCLEOTIDE SEQUENCE [LARGE SCALE GENOMIC DNA]</scope>
    <source>
        <strain evidence="10 11">TMW21615</strain>
    </source>
</reference>
<evidence type="ECO:0000256" key="5">
    <source>
        <dbReference type="ARBA" id="ARBA00023054"/>
    </source>
</evidence>
<dbReference type="InterPro" id="IPR007793">
    <property type="entry name" value="DivIVA_fam"/>
</dbReference>
<evidence type="ECO:0000313" key="10">
    <source>
        <dbReference type="EMBL" id="QDJ28157.1"/>
    </source>
</evidence>
<accession>A0A7L4WD92</accession>
<evidence type="ECO:0000256" key="6">
    <source>
        <dbReference type="ARBA" id="ARBA00023306"/>
    </source>
</evidence>
<dbReference type="PANTHER" id="PTHR35794:SF1">
    <property type="entry name" value="CELL CYCLE PROTEIN GPSB"/>
    <property type="match status" value="1"/>
</dbReference>
<evidence type="ECO:0000256" key="1">
    <source>
        <dbReference type="ARBA" id="ARBA00004496"/>
    </source>
</evidence>
<proteinExistence type="predicted"/>
<feature type="region of interest" description="Disordered" evidence="8">
    <location>
        <begin position="122"/>
        <end position="143"/>
    </location>
</feature>
<dbReference type="GO" id="GO:0051301">
    <property type="term" value="P:cell division"/>
    <property type="evidence" value="ECO:0007669"/>
    <property type="project" value="UniProtKB-KW"/>
</dbReference>
<dbReference type="KEGG" id="lpaa:BHS01_06285"/>